<dbReference type="eggNOG" id="ENOG5031J7B">
    <property type="taxonomic scope" value="Bacteria"/>
</dbReference>
<evidence type="ECO:0000259" key="2">
    <source>
        <dbReference type="Pfam" id="PF17802"/>
    </source>
</evidence>
<feature type="domain" description="SpaA-like prealbumin fold" evidence="2">
    <location>
        <begin position="1230"/>
        <end position="1316"/>
    </location>
</feature>
<reference evidence="3 4" key="1">
    <citation type="journal article" date="2014" name="Genome Announc.">
        <title>The Genome Sequence of Bifidobacterium moukalabense DSM 27321 Highlights the Close Phylogenetic Relatedness with the Bifidobacterium dentium Taxon.</title>
        <authorList>
            <person name="Lugli G.A."/>
            <person name="Duranti S."/>
            <person name="Milani C."/>
            <person name="Turroni F."/>
            <person name="Viappiani A."/>
            <person name="Mangifesta M."/>
            <person name="van Sinderen D."/>
            <person name="Ventura M."/>
        </authorList>
    </citation>
    <scope>NUCLEOTIDE SEQUENCE [LARGE SCALE GENOMIC DNA]</scope>
    <source>
        <strain evidence="3 4">DSM 27321</strain>
    </source>
</reference>
<dbReference type="Proteomes" id="UP000019155">
    <property type="component" value="Unassembled WGS sequence"/>
</dbReference>
<dbReference type="InterPro" id="IPR013783">
    <property type="entry name" value="Ig-like_fold"/>
</dbReference>
<protein>
    <submittedName>
        <fullName evidence="3">Cna protein B-type domain protein</fullName>
    </submittedName>
</protein>
<evidence type="ECO:0000313" key="4">
    <source>
        <dbReference type="Proteomes" id="UP000019155"/>
    </source>
</evidence>
<gene>
    <name evidence="3" type="ORF">BMOU_1545</name>
</gene>
<evidence type="ECO:0000313" key="3">
    <source>
        <dbReference type="EMBL" id="ETY70686.1"/>
    </source>
</evidence>
<dbReference type="GO" id="GO:0005975">
    <property type="term" value="P:carbohydrate metabolic process"/>
    <property type="evidence" value="ECO:0007669"/>
    <property type="project" value="UniProtKB-ARBA"/>
</dbReference>
<sequence length="1592" mass="172587">MRRRGMHSGRKARHATRRARASRFVMAVLALPKRIFGQARAHVRGFSRKVQAAFLAFVMVFSVIIALPSAQADDDDHIASSDCQVMDDNSLDSVHLDFKVSQRSGNGGSVDYSAVDPSHVDNIMPGSTISIGIRGKFKENRINKGNLCWQYQLPMNYDSVKGMQDMYDHAGNVTKAKLSIVHKAMNGEDVAFLQIDFNKDWVTSQDRNFQFNYPLSVDGSKLDIPAGVSADWSFAGAGSPVKISLSGYDITGNKNCWADSSVAVQTKGNHGMKCEVTLTAESDMTDFQFYDEWGSDLIVHDDLKFENTSNWNTLTVGNFTKKSSNMSFTYSNLPKGQYKISYTTEVRKGAANNGYNSTHAKNTAKWYAKGLDSWHESSFTPQRFDDSGNSGGSSGGGNNYTYVRKSGSYEKTSSGQYIATWQVHLNTGSDKFNLSRGFAVRDELQSNQSYNTAYGLKIYRGGNVSGEPAKTLSEDGFKALIKSRGEQISKDENGNGRNCNGTQCFLYSFDNDSTFGSEEVTLVYQTVLDVDKAGSFSNLARVDERGHERENNGASVTPDTGDAGAELITKTVDANKTKEVGKNSLGATVYSVPWTITVDPHAGGNTKQLTNLNLYEDWVNGNSDGNTQHMWYTGSTLNLKVEECSSETNGTCNWTDVTKLFRAKYKDGRTDLPDRTGNYDFPEGWYRNAGEYDGDALHDGVPAFKLEDNGYRNTLRDAHGNYTGVYTKKLRISYNTLFDGTPDQYVNYAKIDYDLAGTYKNDVVSARFDHTSGNFVGKTMDAEKQGASDYTDNATFQTVEGIAKEYRQRGLASTDEDALAQAKAKYPQGRWVAHWRVWGNGTKSWWIDGYSGFRNLSKVKTVSLHDTLPLGWSIAEDRPVYGRFVSDSLTEEDENDNKTEHWETFRLVADQSQCTGGSYTYTDGGKGEVTADPVCATYSVKSGSADFTVPNDGTLTSYRTDGTDEPDTANPAGQVEVQGNAIVVFSYDTYITPETLAENGYEIGKTSTYTNHANIAFDGRNLVDTAAAGNVTVSTSNVLSKAKRGGDSYGKGEAIYQVTIDNPDQYLLSSGDTIELVDSLSNTAQYSPLYQSSTSEDVTFIAATLDGNDYKVADAGQIKVKIKQDPTTLGQTMTISIPKTLTWTRYSGADVWDNGTPVHWANPQETGEVVNPTKLSLLYRVRAKGIAGQRVHISNKVKLAGSSTWVSTQSIEAEVKTNSGIVSADQATVLSKKNDDDELLAGATFKICAVDLTKSASTQDWANCNAVSTVTTGPGGTVTLDETTNGLRYGVAYAAIETKAPKGYQVNPAPQFFSLPQPSRGASGDSVAPQGCSDVTCSAQYTKIARWSSANSVYFSGATDGDLTVYDEPAEASATWQKADSGKLQISGDSVNVDDFLAGSVWRFTNADSGCSAATGGDAAKQATLPCVFTVKDNGGAIAAKGDTPAQIADQDSVSGRFKVTGFGNGVTYYVTEEQAPDGYAKRAATYVFTVDASGNASWSVKGEPVSSAADTTNYRRRHGLYVFSVSAGGSAVDAEYHVITDNPLLRTMPLSGRSGGVGLYLLLGLATGALSFGLMTSTGKERRPKASHSRV</sequence>
<dbReference type="STRING" id="1435051.BMOU_1545"/>
<name>W4N850_9BIFI</name>
<keyword evidence="1" id="KW-1133">Transmembrane helix</keyword>
<keyword evidence="1" id="KW-0472">Membrane</keyword>
<dbReference type="Gene3D" id="2.60.40.10">
    <property type="entry name" value="Immunoglobulins"/>
    <property type="match status" value="2"/>
</dbReference>
<dbReference type="EMBL" id="AZMV01000007">
    <property type="protein sequence ID" value="ETY70686.1"/>
    <property type="molecule type" value="Genomic_DNA"/>
</dbReference>
<accession>W4N850</accession>
<keyword evidence="4" id="KW-1185">Reference proteome</keyword>
<dbReference type="PATRIC" id="fig|1435051.3.peg.1527"/>
<dbReference type="Pfam" id="PF17802">
    <property type="entry name" value="SpaA"/>
    <property type="match status" value="2"/>
</dbReference>
<organism evidence="3 4">
    <name type="scientific">Bifidobacterium moukalabense DSM 27321</name>
    <dbReference type="NCBI Taxonomy" id="1435051"/>
    <lineage>
        <taxon>Bacteria</taxon>
        <taxon>Bacillati</taxon>
        <taxon>Actinomycetota</taxon>
        <taxon>Actinomycetes</taxon>
        <taxon>Bifidobacteriales</taxon>
        <taxon>Bifidobacteriaceae</taxon>
        <taxon>Bifidobacterium</taxon>
    </lineage>
</organism>
<dbReference type="OrthoDB" id="134475at2"/>
<proteinExistence type="predicted"/>
<dbReference type="RefSeq" id="WP_137648268.1">
    <property type="nucleotide sequence ID" value="NZ_AZMV01000007.1"/>
</dbReference>
<comment type="caution">
    <text evidence="3">The sequence shown here is derived from an EMBL/GenBank/DDBJ whole genome shotgun (WGS) entry which is preliminary data.</text>
</comment>
<evidence type="ECO:0000256" key="1">
    <source>
        <dbReference type="SAM" id="Phobius"/>
    </source>
</evidence>
<dbReference type="GeneID" id="97502075"/>
<feature type="transmembrane region" description="Helical" evidence="1">
    <location>
        <begin position="1558"/>
        <end position="1576"/>
    </location>
</feature>
<keyword evidence="1" id="KW-0812">Transmembrane</keyword>
<dbReference type="InterPro" id="IPR041033">
    <property type="entry name" value="SpaA_PFL_dom_1"/>
</dbReference>
<feature type="domain" description="SpaA-like prealbumin fold" evidence="2">
    <location>
        <begin position="1448"/>
        <end position="1501"/>
    </location>
</feature>